<feature type="non-terminal residue" evidence="2">
    <location>
        <position position="1"/>
    </location>
</feature>
<feature type="compositionally biased region" description="Acidic residues" evidence="1">
    <location>
        <begin position="1"/>
        <end position="11"/>
    </location>
</feature>
<accession>A0A699UAV5</accession>
<dbReference type="AlphaFoldDB" id="A0A699UAV5"/>
<organism evidence="2">
    <name type="scientific">Tanacetum cinerariifolium</name>
    <name type="common">Dalmatian daisy</name>
    <name type="synonym">Chrysanthemum cinerariifolium</name>
    <dbReference type="NCBI Taxonomy" id="118510"/>
    <lineage>
        <taxon>Eukaryota</taxon>
        <taxon>Viridiplantae</taxon>
        <taxon>Streptophyta</taxon>
        <taxon>Embryophyta</taxon>
        <taxon>Tracheophyta</taxon>
        <taxon>Spermatophyta</taxon>
        <taxon>Magnoliopsida</taxon>
        <taxon>eudicotyledons</taxon>
        <taxon>Gunneridae</taxon>
        <taxon>Pentapetalae</taxon>
        <taxon>asterids</taxon>
        <taxon>campanulids</taxon>
        <taxon>Asterales</taxon>
        <taxon>Asteraceae</taxon>
        <taxon>Asteroideae</taxon>
        <taxon>Anthemideae</taxon>
        <taxon>Anthemidinae</taxon>
        <taxon>Tanacetum</taxon>
    </lineage>
</organism>
<evidence type="ECO:0000256" key="1">
    <source>
        <dbReference type="SAM" id="MobiDB-lite"/>
    </source>
</evidence>
<comment type="caution">
    <text evidence="2">The sequence shown here is derived from an EMBL/GenBank/DDBJ whole genome shotgun (WGS) entry which is preliminary data.</text>
</comment>
<name>A0A699UAV5_TANCI</name>
<gene>
    <name evidence="2" type="ORF">Tci_891040</name>
</gene>
<proteinExistence type="predicted"/>
<feature type="non-terminal residue" evidence="2">
    <location>
        <position position="100"/>
    </location>
</feature>
<feature type="region of interest" description="Disordered" evidence="1">
    <location>
        <begin position="1"/>
        <end position="73"/>
    </location>
</feature>
<protein>
    <submittedName>
        <fullName evidence="2">Uncharacterized protein</fullName>
    </submittedName>
</protein>
<sequence>VEEGDADENDENVNVGDTAEGDVSATHREVPTIAEEPSIPSITPPTPPSQPSHDIPSTSQAQPTPPPSPRGRMIAEIDQDADVVLEDDKKVVDDVKEAQV</sequence>
<evidence type="ECO:0000313" key="2">
    <source>
        <dbReference type="EMBL" id="GFD19071.1"/>
    </source>
</evidence>
<reference evidence="2" key="1">
    <citation type="journal article" date="2019" name="Sci. Rep.">
        <title>Draft genome of Tanacetum cinerariifolium, the natural source of mosquito coil.</title>
        <authorList>
            <person name="Yamashiro T."/>
            <person name="Shiraishi A."/>
            <person name="Satake H."/>
            <person name="Nakayama K."/>
        </authorList>
    </citation>
    <scope>NUCLEOTIDE SEQUENCE</scope>
</reference>
<dbReference type="EMBL" id="BKCJ011311867">
    <property type="protein sequence ID" value="GFD19071.1"/>
    <property type="molecule type" value="Genomic_DNA"/>
</dbReference>